<dbReference type="InterPro" id="IPR029191">
    <property type="entry name" value="Uds1"/>
</dbReference>
<feature type="domain" description="Up-regulated during septation protein 1" evidence="2">
    <location>
        <begin position="410"/>
        <end position="527"/>
    </location>
</feature>
<gene>
    <name evidence="3" type="ORF">LCER1_G005664</name>
</gene>
<dbReference type="Proteomes" id="UP000481288">
    <property type="component" value="Unassembled WGS sequence"/>
</dbReference>
<evidence type="ECO:0000313" key="3">
    <source>
        <dbReference type="EMBL" id="TVY52654.1"/>
    </source>
</evidence>
<feature type="compositionally biased region" description="Polar residues" evidence="1">
    <location>
        <begin position="191"/>
        <end position="207"/>
    </location>
</feature>
<feature type="region of interest" description="Disordered" evidence="1">
    <location>
        <begin position="548"/>
        <end position="579"/>
    </location>
</feature>
<feature type="region of interest" description="Disordered" evidence="1">
    <location>
        <begin position="185"/>
        <end position="380"/>
    </location>
</feature>
<dbReference type="OrthoDB" id="5429395at2759"/>
<feature type="compositionally biased region" description="Low complexity" evidence="1">
    <location>
        <begin position="268"/>
        <end position="308"/>
    </location>
</feature>
<dbReference type="EMBL" id="QGMG01000573">
    <property type="protein sequence ID" value="TVY52654.1"/>
    <property type="molecule type" value="Genomic_DNA"/>
</dbReference>
<keyword evidence="4" id="KW-1185">Reference proteome</keyword>
<name>A0A7D8YML7_9HELO</name>
<evidence type="ECO:0000256" key="1">
    <source>
        <dbReference type="SAM" id="MobiDB-lite"/>
    </source>
</evidence>
<feature type="compositionally biased region" description="Polar residues" evidence="1">
    <location>
        <begin position="332"/>
        <end position="341"/>
    </location>
</feature>
<feature type="compositionally biased region" description="Polar residues" evidence="1">
    <location>
        <begin position="222"/>
        <end position="239"/>
    </location>
</feature>
<feature type="region of interest" description="Disordered" evidence="1">
    <location>
        <begin position="611"/>
        <end position="675"/>
    </location>
</feature>
<dbReference type="Pfam" id="PF15456">
    <property type="entry name" value="Uds1"/>
    <property type="match status" value="1"/>
</dbReference>
<proteinExistence type="predicted"/>
<feature type="compositionally biased region" description="Polar residues" evidence="1">
    <location>
        <begin position="549"/>
        <end position="563"/>
    </location>
</feature>
<sequence>MAHIADFMVDTSNGLGLNNFIARELSPSPSHDSPKDITPSDEKEKYIWRMHQPSEPRKYQLFPQKDKTIVAAGRKSPESEKTSTIPSQTAGQNVTVEKDRSILGSALRLKGKGEQTLIRRRKVSVPELGPMTTVQEVAMDSPTIPGRPPLHERSISAPGNSWRQHIFGESMLSCISGPALDENAEIAVSDSGKTQGRPNRAGSSSPKQRPLSPRSLAPLIIPSTSSPQPQQRFIKQTSKTRLRSESTPPEVPPKSARMKEIYSHGRNSPFTPMSSTTSLSTAPTSVSNTPLSTIPSTSSDATTPTSSALEGRSSPKPWTGPVIAPSPMGHSRGQSESTQRSAYIMGHRRGESEASIMDRGRPKMRADGSPIKRTLSKRSASIEQQAFELLPKGHRPTEALSALPASEIKTIRKQAMGQASRFEVLSSRNVESLSRELRGLDERCEYLRKTHRSLRSGRRNLHDRICTYLRSPRVARFSHESMLKQEEALSELDTSIDDWVSKLEQADNRRTRVRQKLLEHVAAALIMQPEQSEQQPSETQVNVVAVANGENTPPRSPVKTHSPQRLAEEVSVSSPESICSRRRGDVESIRIYADSDVYALLADVEEEINRMGDQAESDKKEQQQQQQQENEKEKKKEKETEQKQEEEKGIREEKALSPGITLSAVAFSGFPNTRH</sequence>
<feature type="compositionally biased region" description="Basic and acidic residues" evidence="1">
    <location>
        <begin position="629"/>
        <end position="655"/>
    </location>
</feature>
<comment type="caution">
    <text evidence="3">The sequence shown here is derived from an EMBL/GenBank/DDBJ whole genome shotgun (WGS) entry which is preliminary data.</text>
</comment>
<dbReference type="AlphaFoldDB" id="A0A7D8YML7"/>
<evidence type="ECO:0000313" key="4">
    <source>
        <dbReference type="Proteomes" id="UP000481288"/>
    </source>
</evidence>
<feature type="region of interest" description="Disordered" evidence="1">
    <location>
        <begin position="72"/>
        <end position="93"/>
    </location>
</feature>
<feature type="compositionally biased region" description="Polar residues" evidence="1">
    <location>
        <begin position="82"/>
        <end position="93"/>
    </location>
</feature>
<organism evidence="3 4">
    <name type="scientific">Lachnellula cervina</name>
    <dbReference type="NCBI Taxonomy" id="1316786"/>
    <lineage>
        <taxon>Eukaryota</taxon>
        <taxon>Fungi</taxon>
        <taxon>Dikarya</taxon>
        <taxon>Ascomycota</taxon>
        <taxon>Pezizomycotina</taxon>
        <taxon>Leotiomycetes</taxon>
        <taxon>Helotiales</taxon>
        <taxon>Lachnaceae</taxon>
        <taxon>Lachnellula</taxon>
    </lineage>
</organism>
<protein>
    <recommendedName>
        <fullName evidence="2">Up-regulated during septation protein 1 domain-containing protein</fullName>
    </recommendedName>
</protein>
<accession>A0A7D8YML7</accession>
<feature type="region of interest" description="Disordered" evidence="1">
    <location>
        <begin position="23"/>
        <end position="43"/>
    </location>
</feature>
<evidence type="ECO:0000259" key="2">
    <source>
        <dbReference type="Pfam" id="PF15456"/>
    </source>
</evidence>
<feature type="compositionally biased region" description="Basic and acidic residues" evidence="1">
    <location>
        <begin position="32"/>
        <end position="43"/>
    </location>
</feature>
<feature type="compositionally biased region" description="Basic and acidic residues" evidence="1">
    <location>
        <begin position="348"/>
        <end position="366"/>
    </location>
</feature>
<reference evidence="3 4" key="1">
    <citation type="submission" date="2018-05" db="EMBL/GenBank/DDBJ databases">
        <title>Whole genome sequencing for identification of molecular markers to develop diagnostic detection tools for the regulated plant pathogen Lachnellula willkommii.</title>
        <authorList>
            <person name="Giroux E."/>
            <person name="Bilodeau G."/>
        </authorList>
    </citation>
    <scope>NUCLEOTIDE SEQUENCE [LARGE SCALE GENOMIC DNA]</scope>
    <source>
        <strain evidence="3 4">CBS 625.97</strain>
    </source>
</reference>